<sequence>MKRTKQLFYDQGNKCGRLLAHALRKRNRAMYIAKLRTPTDTLLTHSRDLMDLLLRHFTDAYNIPTPPAPQTQPKIEAYLKTHLDKVLPQETGRLLDRPITVEELSEAIQQTPTGKAPGPDGLPLIYYKSLREVLDPQWLVAFNSAANGDPLTAQTLMATVTLIPKPGKDPELCGSYRPISLLNQDVKLFAKILANRLNPLMPQLIHGDQSGFILGREGRANTVRAVNLIHLALGRKADPMLLLSTNADKAFDRVSWQFLFSALRHIGLGSRMMAWIEALYTNPSARLNVNGALSTPFRINNGTRQGCPLSPLLFDLTLEPFLQAIRSQPQLHGLTVAGVEHRVAAYADDMLFFIRRPTETLPHLINLFAEYGAISNLRINMDKSEILSLTVPEDQRTHMKRLFPFRWCTAGLQYLGITLTATCKDLYQANYKPLLAALSKDLQQWSYPHISWFGRVNAIKMNILPRVLYLFQTLPILLPHTFFTQVCTMISTYVWNSKKPRISMSLLTAPKQRGGVALPHFWHYYIASHLQRIVEWTTGSATRPWVALEQATARCPLQCLPWLPISVQKSLMDPHPLTQTTIRIWRTLTRGEGIAPFPSPLMPLQWLPTFSRNLTSTNPEGQPIPPRPKHFLTERGPTPCNQLPIPHAESFLARFHHHRLIQTLRSHAPIQDYIRPLTQFEALVERGRYPSHCLSLMYDMLQALTPLTSTSRTNWERELKHTFEDHQWSPICQLAHSSSTAVRVQEANYKVLTRWHKTPQVLTHFAGQGADKCWRCDAPGASPLHIWWDCPIISDFWRSVHDCLCDVAEPPPPLTPEYCLLNHTDAPPEVFRKSIAVRLLHAARLVIPRFWRKPTAPPLTVWLQEVENIRSAEERVALLQGKTAEHLQSWYYWLTTCLPRIQRVAP</sequence>
<dbReference type="OrthoDB" id="416119at2759"/>
<accession>A0A8C5Q8Y1</accession>
<dbReference type="GeneTree" id="ENSGT00940000165023"/>
<evidence type="ECO:0000313" key="3">
    <source>
        <dbReference type="Proteomes" id="UP000694569"/>
    </source>
</evidence>
<evidence type="ECO:0000313" key="2">
    <source>
        <dbReference type="Ensembl" id="ENSLLEP00000034254.1"/>
    </source>
</evidence>
<name>A0A8C5Q8Y1_9ANUR</name>
<keyword evidence="3" id="KW-1185">Reference proteome</keyword>
<evidence type="ECO:0000259" key="1">
    <source>
        <dbReference type="PROSITE" id="PS50878"/>
    </source>
</evidence>
<dbReference type="InterPro" id="IPR043502">
    <property type="entry name" value="DNA/RNA_pol_sf"/>
</dbReference>
<dbReference type="CDD" id="cd01650">
    <property type="entry name" value="RT_nLTR_like"/>
    <property type="match status" value="1"/>
</dbReference>
<feature type="domain" description="Reverse transcriptase" evidence="1">
    <location>
        <begin position="144"/>
        <end position="419"/>
    </location>
</feature>
<dbReference type="Proteomes" id="UP000694569">
    <property type="component" value="Unplaced"/>
</dbReference>
<proteinExistence type="predicted"/>
<reference evidence="2" key="2">
    <citation type="submission" date="2025-09" db="UniProtKB">
        <authorList>
            <consortium name="Ensembl"/>
        </authorList>
    </citation>
    <scope>IDENTIFICATION</scope>
</reference>
<dbReference type="PANTHER" id="PTHR31635">
    <property type="entry name" value="REVERSE TRANSCRIPTASE DOMAIN-CONTAINING PROTEIN-RELATED"/>
    <property type="match status" value="1"/>
</dbReference>
<organism evidence="2 3">
    <name type="scientific">Leptobrachium leishanense</name>
    <name type="common">Leishan spiny toad</name>
    <dbReference type="NCBI Taxonomy" id="445787"/>
    <lineage>
        <taxon>Eukaryota</taxon>
        <taxon>Metazoa</taxon>
        <taxon>Chordata</taxon>
        <taxon>Craniata</taxon>
        <taxon>Vertebrata</taxon>
        <taxon>Euteleostomi</taxon>
        <taxon>Amphibia</taxon>
        <taxon>Batrachia</taxon>
        <taxon>Anura</taxon>
        <taxon>Pelobatoidea</taxon>
        <taxon>Megophryidae</taxon>
        <taxon>Leptobrachium</taxon>
    </lineage>
</organism>
<dbReference type="PROSITE" id="PS50878">
    <property type="entry name" value="RT_POL"/>
    <property type="match status" value="1"/>
</dbReference>
<dbReference type="SUPFAM" id="SSF56672">
    <property type="entry name" value="DNA/RNA polymerases"/>
    <property type="match status" value="1"/>
</dbReference>
<dbReference type="Pfam" id="PF00078">
    <property type="entry name" value="RVT_1"/>
    <property type="match status" value="1"/>
</dbReference>
<protein>
    <recommendedName>
        <fullName evidence="1">Reverse transcriptase domain-containing protein</fullName>
    </recommendedName>
</protein>
<reference evidence="2" key="1">
    <citation type="submission" date="2025-08" db="UniProtKB">
        <authorList>
            <consortium name="Ensembl"/>
        </authorList>
    </citation>
    <scope>IDENTIFICATION</scope>
</reference>
<dbReference type="AlphaFoldDB" id="A0A8C5Q8Y1"/>
<dbReference type="InterPro" id="IPR000477">
    <property type="entry name" value="RT_dom"/>
</dbReference>
<dbReference type="Ensembl" id="ENSLLET00000035559.1">
    <property type="protein sequence ID" value="ENSLLEP00000034254.1"/>
    <property type="gene ID" value="ENSLLEG00000021667.1"/>
</dbReference>
<dbReference type="PANTHER" id="PTHR31635:SF196">
    <property type="entry name" value="REVERSE TRANSCRIPTASE DOMAIN-CONTAINING PROTEIN-RELATED"/>
    <property type="match status" value="1"/>
</dbReference>